<dbReference type="EMBL" id="KZ825866">
    <property type="protein sequence ID" value="PYH94740.1"/>
    <property type="molecule type" value="Genomic_DNA"/>
</dbReference>
<feature type="region of interest" description="Disordered" evidence="1">
    <location>
        <begin position="55"/>
        <end position="82"/>
    </location>
</feature>
<protein>
    <submittedName>
        <fullName evidence="3">Uncharacterized protein</fullName>
    </submittedName>
</protein>
<organism evidence="3 4">
    <name type="scientific">Aspergillus ellipticus CBS 707.79</name>
    <dbReference type="NCBI Taxonomy" id="1448320"/>
    <lineage>
        <taxon>Eukaryota</taxon>
        <taxon>Fungi</taxon>
        <taxon>Dikarya</taxon>
        <taxon>Ascomycota</taxon>
        <taxon>Pezizomycotina</taxon>
        <taxon>Eurotiomycetes</taxon>
        <taxon>Eurotiomycetidae</taxon>
        <taxon>Eurotiales</taxon>
        <taxon>Aspergillaceae</taxon>
        <taxon>Aspergillus</taxon>
        <taxon>Aspergillus subgen. Circumdati</taxon>
    </lineage>
</organism>
<evidence type="ECO:0000256" key="1">
    <source>
        <dbReference type="SAM" id="MobiDB-lite"/>
    </source>
</evidence>
<keyword evidence="2" id="KW-0812">Transmembrane</keyword>
<evidence type="ECO:0000313" key="4">
    <source>
        <dbReference type="Proteomes" id="UP000247810"/>
    </source>
</evidence>
<proteinExistence type="predicted"/>
<dbReference type="Proteomes" id="UP000247810">
    <property type="component" value="Unassembled WGS sequence"/>
</dbReference>
<keyword evidence="2" id="KW-1133">Transmembrane helix</keyword>
<dbReference type="Pfam" id="PF14087">
    <property type="entry name" value="DUF4267"/>
    <property type="match status" value="1"/>
</dbReference>
<evidence type="ECO:0000256" key="2">
    <source>
        <dbReference type="SAM" id="Phobius"/>
    </source>
</evidence>
<keyword evidence="4" id="KW-1185">Reference proteome</keyword>
<evidence type="ECO:0000313" key="3">
    <source>
        <dbReference type="EMBL" id="PYH94740.1"/>
    </source>
</evidence>
<gene>
    <name evidence="3" type="ORF">BO71DRAFT_398677</name>
</gene>
<dbReference type="OrthoDB" id="10549921at2759"/>
<keyword evidence="2" id="KW-0472">Membrane</keyword>
<feature type="transmembrane region" description="Helical" evidence="2">
    <location>
        <begin position="142"/>
        <end position="163"/>
    </location>
</feature>
<accession>A0A319DBJ1</accession>
<sequence length="165" mass="17659">MLLHLQALITTHASLLTPIVKTISLLMGFTMVLMSVLAVRQPQHFAENFGIAISSSSPPPPPPPSSDTHQQPQSTPPTQTPTTSPLGWILVFSGREMALGCAILSLLYLNELKAMSVLVSCAGWVGAGDSVATWLYGREGSVWNHLIPSLGFLWVGPVGVVLFSR</sequence>
<reference evidence="3 4" key="1">
    <citation type="submission" date="2018-02" db="EMBL/GenBank/DDBJ databases">
        <title>The genomes of Aspergillus section Nigri reveals drivers in fungal speciation.</title>
        <authorList>
            <consortium name="DOE Joint Genome Institute"/>
            <person name="Vesth T.C."/>
            <person name="Nybo J."/>
            <person name="Theobald S."/>
            <person name="Brandl J."/>
            <person name="Frisvad J.C."/>
            <person name="Nielsen K.F."/>
            <person name="Lyhne E.K."/>
            <person name="Kogle M.E."/>
            <person name="Kuo A."/>
            <person name="Riley R."/>
            <person name="Clum A."/>
            <person name="Nolan M."/>
            <person name="Lipzen A."/>
            <person name="Salamov A."/>
            <person name="Henrissat B."/>
            <person name="Wiebenga A."/>
            <person name="De vries R.P."/>
            <person name="Grigoriev I.V."/>
            <person name="Mortensen U.H."/>
            <person name="Andersen M.R."/>
            <person name="Baker S.E."/>
        </authorList>
    </citation>
    <scope>NUCLEOTIDE SEQUENCE [LARGE SCALE GENOMIC DNA]</scope>
    <source>
        <strain evidence="3 4">CBS 707.79</strain>
    </source>
</reference>
<name>A0A319DBJ1_9EURO</name>
<dbReference type="VEuPathDB" id="FungiDB:BO71DRAFT_398677"/>
<feature type="transmembrane region" description="Helical" evidence="2">
    <location>
        <begin position="20"/>
        <end position="39"/>
    </location>
</feature>
<dbReference type="AlphaFoldDB" id="A0A319DBJ1"/>
<dbReference type="InterPro" id="IPR025363">
    <property type="entry name" value="DUF4267"/>
</dbReference>
<feature type="transmembrane region" description="Helical" evidence="2">
    <location>
        <begin position="116"/>
        <end position="136"/>
    </location>
</feature>